<dbReference type="RefSeq" id="WP_008515493.1">
    <property type="nucleotide sequence ID" value="NZ_ACJM01000004.1"/>
</dbReference>
<dbReference type="GO" id="GO:0016491">
    <property type="term" value="F:oxidoreductase activity"/>
    <property type="evidence" value="ECO:0007669"/>
    <property type="project" value="UniProtKB-KW"/>
</dbReference>
<keyword evidence="11" id="KW-1185">Reference proteome</keyword>
<feature type="transmembrane region" description="Helical" evidence="8">
    <location>
        <begin position="210"/>
        <end position="238"/>
    </location>
</feature>
<evidence type="ECO:0000256" key="1">
    <source>
        <dbReference type="ARBA" id="ARBA00004651"/>
    </source>
</evidence>
<feature type="transmembrane region" description="Helical" evidence="8">
    <location>
        <begin position="6"/>
        <end position="25"/>
    </location>
</feature>
<proteinExistence type="inferred from homology"/>
<dbReference type="InterPro" id="IPR050586">
    <property type="entry name" value="CPA3_Na-H_Antiporter_D"/>
</dbReference>
<evidence type="ECO:0000313" key="11">
    <source>
        <dbReference type="Proteomes" id="UP000006443"/>
    </source>
</evidence>
<name>C0GEX1_DETAL</name>
<keyword evidence="10" id="KW-0560">Oxidoreductase</keyword>
<sequence length="496" mass="53915">MSLTQHFPALIVVVPLFFAYLAPVFSRWRKNWVAPATLSALVFMLLASLYMVWQVMTTGPFTYEMGNWPPPWGIELTVDYLAAFASATLSALGLIILFYGTKDLLHELKEGVVGWYYTLYLLLMASMLGMVLTNDLFNLFVFVEICAIASCGIISIKESRECIEAAFKYLVLSAVGSGCILLAIAMIYMVTGHLNFVFVSGALQEAMYLYPYNLLAALALLLTGLGVKAALFPLHVWLPDAHSSAPSPSSAVLSGLVIKVYAIVMIKLLYKVFPAEMLGMVPVMEILLWMSTLAIVIGSMFAIVQDDIKKMLAYSSIAQIGYVFLGVALMSETALTGGILHILNHAIMKAMLFLSAGAFIYCTGTRKLSQLKGIGHTMLIPTVAFSIGAFAMVGIPITNGFISKWYLALGSLDIGRPFFAAVILISSLLNGIYYLPIIVNAFFGEPEGRVAEPKKLPLQMSAPLVLLAFGVIWFGVFPSTVLGVVTRAAQSLLGLL</sequence>
<dbReference type="AlphaFoldDB" id="C0GEX1"/>
<feature type="transmembrane region" description="Helical" evidence="8">
    <location>
        <begin position="311"/>
        <end position="330"/>
    </location>
</feature>
<evidence type="ECO:0000256" key="5">
    <source>
        <dbReference type="ARBA" id="ARBA00022989"/>
    </source>
</evidence>
<accession>C0GEX1</accession>
<dbReference type="STRING" id="555088.DealDRAFT_1030"/>
<dbReference type="GO" id="GO:0008137">
    <property type="term" value="F:NADH dehydrogenase (ubiquinone) activity"/>
    <property type="evidence" value="ECO:0007669"/>
    <property type="project" value="InterPro"/>
</dbReference>
<dbReference type="InterPro" id="IPR003918">
    <property type="entry name" value="NADH_UbQ_OxRdtase"/>
</dbReference>
<dbReference type="Proteomes" id="UP000006443">
    <property type="component" value="Unassembled WGS sequence"/>
</dbReference>
<evidence type="ECO:0000256" key="6">
    <source>
        <dbReference type="ARBA" id="ARBA00023136"/>
    </source>
</evidence>
<feature type="transmembrane region" description="Helical" evidence="8">
    <location>
        <begin position="250"/>
        <end position="270"/>
    </location>
</feature>
<evidence type="ECO:0000256" key="8">
    <source>
        <dbReference type="SAM" id="Phobius"/>
    </source>
</evidence>
<feature type="transmembrane region" description="Helical" evidence="8">
    <location>
        <begin position="286"/>
        <end position="304"/>
    </location>
</feature>
<keyword evidence="5 8" id="KW-1133">Transmembrane helix</keyword>
<keyword evidence="4 7" id="KW-0812">Transmembrane</keyword>
<evidence type="ECO:0000259" key="9">
    <source>
        <dbReference type="Pfam" id="PF00361"/>
    </source>
</evidence>
<feature type="transmembrane region" description="Helical" evidence="8">
    <location>
        <begin position="32"/>
        <end position="53"/>
    </location>
</feature>
<dbReference type="EMBL" id="ACJM01000004">
    <property type="protein sequence ID" value="EEG78153.1"/>
    <property type="molecule type" value="Genomic_DNA"/>
</dbReference>
<feature type="transmembrane region" description="Helical" evidence="8">
    <location>
        <begin position="112"/>
        <end position="131"/>
    </location>
</feature>
<evidence type="ECO:0000313" key="10">
    <source>
        <dbReference type="EMBL" id="EEG78153.1"/>
    </source>
</evidence>
<gene>
    <name evidence="10" type="ORF">DealDRAFT_1030</name>
</gene>
<dbReference type="PANTHER" id="PTHR42703:SF1">
    <property type="entry name" value="NA(+)_H(+) ANTIPORTER SUBUNIT D1"/>
    <property type="match status" value="1"/>
</dbReference>
<evidence type="ECO:0000256" key="7">
    <source>
        <dbReference type="RuleBase" id="RU000320"/>
    </source>
</evidence>
<feature type="transmembrane region" description="Helical" evidence="8">
    <location>
        <begin position="80"/>
        <end position="100"/>
    </location>
</feature>
<dbReference type="GO" id="GO:0005886">
    <property type="term" value="C:plasma membrane"/>
    <property type="evidence" value="ECO:0007669"/>
    <property type="project" value="UniProtKB-SubCell"/>
</dbReference>
<comment type="caution">
    <text evidence="10">The sequence shown here is derived from an EMBL/GenBank/DDBJ whole genome shotgun (WGS) entry which is preliminary data.</text>
</comment>
<feature type="transmembrane region" description="Helical" evidence="8">
    <location>
        <begin position="374"/>
        <end position="398"/>
    </location>
</feature>
<keyword evidence="3" id="KW-1003">Cell membrane</keyword>
<feature type="transmembrane region" description="Helical" evidence="8">
    <location>
        <begin position="418"/>
        <end position="443"/>
    </location>
</feature>
<dbReference type="PANTHER" id="PTHR42703">
    <property type="entry name" value="NADH DEHYDROGENASE"/>
    <property type="match status" value="1"/>
</dbReference>
<dbReference type="InterPro" id="IPR001750">
    <property type="entry name" value="ND/Mrp_TM"/>
</dbReference>
<dbReference type="Pfam" id="PF00361">
    <property type="entry name" value="Proton_antipo_M"/>
    <property type="match status" value="1"/>
</dbReference>
<keyword evidence="6 8" id="KW-0472">Membrane</keyword>
<dbReference type="GO" id="GO:0042773">
    <property type="term" value="P:ATP synthesis coupled electron transport"/>
    <property type="evidence" value="ECO:0007669"/>
    <property type="project" value="InterPro"/>
</dbReference>
<reference evidence="10 11" key="1">
    <citation type="submission" date="2009-02" db="EMBL/GenBank/DDBJ databases">
        <title>Sequencing of the draft genome and assembly of Dethiobacter alkaliphilus AHT 1.</title>
        <authorList>
            <consortium name="US DOE Joint Genome Institute (JGI-PGF)"/>
            <person name="Lucas S."/>
            <person name="Copeland A."/>
            <person name="Lapidus A."/>
            <person name="Glavina del Rio T."/>
            <person name="Dalin E."/>
            <person name="Tice H."/>
            <person name="Bruce D."/>
            <person name="Goodwin L."/>
            <person name="Pitluck S."/>
            <person name="Larimer F."/>
            <person name="Land M.L."/>
            <person name="Hauser L."/>
            <person name="Muyzer G."/>
        </authorList>
    </citation>
    <scope>NUCLEOTIDE SEQUENCE [LARGE SCALE GENOMIC DNA]</scope>
    <source>
        <strain evidence="10 11">AHT 1</strain>
    </source>
</reference>
<feature type="transmembrane region" description="Helical" evidence="8">
    <location>
        <begin position="137"/>
        <end position="157"/>
    </location>
</feature>
<feature type="transmembrane region" description="Helical" evidence="8">
    <location>
        <begin position="464"/>
        <end position="486"/>
    </location>
</feature>
<comment type="subcellular location">
    <subcellularLocation>
        <location evidence="1">Cell membrane</location>
        <topology evidence="1">Multi-pass membrane protein</topology>
    </subcellularLocation>
    <subcellularLocation>
        <location evidence="7">Membrane</location>
        <topology evidence="7">Multi-pass membrane protein</topology>
    </subcellularLocation>
</comment>
<organism evidence="10 11">
    <name type="scientific">Dethiobacter alkaliphilus AHT 1</name>
    <dbReference type="NCBI Taxonomy" id="555088"/>
    <lineage>
        <taxon>Bacteria</taxon>
        <taxon>Bacillati</taxon>
        <taxon>Bacillota</taxon>
        <taxon>Dethiobacteria</taxon>
        <taxon>Dethiobacterales</taxon>
        <taxon>Dethiobacteraceae</taxon>
        <taxon>Dethiobacter</taxon>
    </lineage>
</organism>
<feature type="transmembrane region" description="Helical" evidence="8">
    <location>
        <begin position="342"/>
        <end position="362"/>
    </location>
</feature>
<comment type="similarity">
    <text evidence="2">Belongs to the CPA3 antiporters (TC 2.A.63) subunit D family.</text>
</comment>
<dbReference type="eggNOG" id="COG0651">
    <property type="taxonomic scope" value="Bacteria"/>
</dbReference>
<feature type="transmembrane region" description="Helical" evidence="8">
    <location>
        <begin position="169"/>
        <end position="190"/>
    </location>
</feature>
<evidence type="ECO:0000256" key="4">
    <source>
        <dbReference type="ARBA" id="ARBA00022692"/>
    </source>
</evidence>
<protein>
    <submittedName>
        <fullName evidence="10">NADH dehydrogenase (Quinone)</fullName>
        <ecNumber evidence="10">1.6.99.5</ecNumber>
    </submittedName>
</protein>
<evidence type="ECO:0000256" key="3">
    <source>
        <dbReference type="ARBA" id="ARBA00022475"/>
    </source>
</evidence>
<dbReference type="PRINTS" id="PR01437">
    <property type="entry name" value="NUOXDRDTASE4"/>
</dbReference>
<evidence type="ECO:0000256" key="2">
    <source>
        <dbReference type="ARBA" id="ARBA00005346"/>
    </source>
</evidence>
<feature type="domain" description="NADH:quinone oxidoreductase/Mrp antiporter transmembrane" evidence="9">
    <location>
        <begin position="134"/>
        <end position="429"/>
    </location>
</feature>
<dbReference type="EC" id="1.6.99.5" evidence="10"/>